<keyword evidence="1" id="KW-0812">Transmembrane</keyword>
<evidence type="ECO:0000313" key="3">
    <source>
        <dbReference type="Proteomes" id="UP000441399"/>
    </source>
</evidence>
<reference evidence="2 3" key="1">
    <citation type="submission" date="2019-11" db="EMBL/GenBank/DDBJ databases">
        <authorList>
            <person name="Holert J."/>
        </authorList>
    </citation>
    <scope>NUCLEOTIDE SEQUENCE [LARGE SCALE GENOMIC DNA]</scope>
    <source>
        <strain evidence="2">SB11_3</strain>
    </source>
</reference>
<feature type="transmembrane region" description="Helical" evidence="1">
    <location>
        <begin position="28"/>
        <end position="48"/>
    </location>
</feature>
<evidence type="ECO:0000256" key="1">
    <source>
        <dbReference type="SAM" id="Phobius"/>
    </source>
</evidence>
<dbReference type="AlphaFoldDB" id="A0A5S9QJI8"/>
<evidence type="ECO:0000313" key="2">
    <source>
        <dbReference type="EMBL" id="CAA0117798.1"/>
    </source>
</evidence>
<gene>
    <name evidence="2" type="ORF">OPDIPICF_04800</name>
</gene>
<proteinExistence type="predicted"/>
<feature type="transmembrane region" description="Helical" evidence="1">
    <location>
        <begin position="55"/>
        <end position="80"/>
    </location>
</feature>
<keyword evidence="1" id="KW-0472">Membrane</keyword>
<dbReference type="EMBL" id="CACSIO010000026">
    <property type="protein sequence ID" value="CAA0117798.1"/>
    <property type="molecule type" value="Genomic_DNA"/>
</dbReference>
<name>A0A5S9QJI8_9GAMM</name>
<feature type="transmembrane region" description="Helical" evidence="1">
    <location>
        <begin position="100"/>
        <end position="121"/>
    </location>
</feature>
<organism evidence="2 3">
    <name type="scientific">BD1-7 clade bacterium</name>
    <dbReference type="NCBI Taxonomy" id="2029982"/>
    <lineage>
        <taxon>Bacteria</taxon>
        <taxon>Pseudomonadati</taxon>
        <taxon>Pseudomonadota</taxon>
        <taxon>Gammaproteobacteria</taxon>
        <taxon>Cellvibrionales</taxon>
        <taxon>Spongiibacteraceae</taxon>
        <taxon>BD1-7 clade</taxon>
    </lineage>
</organism>
<keyword evidence="3" id="KW-1185">Reference proteome</keyword>
<sequence length="127" mass="14696">MLWGRLCPVREISDSELSFEELVKRNQLLNGIGCGLCFAGISIPLALFDHVPEKVHWWLVSLGFGFMVILPFLFISLVTLSKGLARFYEFWRFYELHYKIGIKGIMAVYIPLMMLGLLSIYQITKYI</sequence>
<accession>A0A5S9QJI8</accession>
<keyword evidence="1" id="KW-1133">Transmembrane helix</keyword>
<dbReference type="Proteomes" id="UP000441399">
    <property type="component" value="Unassembled WGS sequence"/>
</dbReference>
<protein>
    <submittedName>
        <fullName evidence="2">Uncharacterized protein</fullName>
    </submittedName>
</protein>